<evidence type="ECO:0000313" key="2">
    <source>
        <dbReference type="Proteomes" id="UP000800097"/>
    </source>
</evidence>
<organism evidence="1 2">
    <name type="scientific">Westerdykella ornata</name>
    <dbReference type="NCBI Taxonomy" id="318751"/>
    <lineage>
        <taxon>Eukaryota</taxon>
        <taxon>Fungi</taxon>
        <taxon>Dikarya</taxon>
        <taxon>Ascomycota</taxon>
        <taxon>Pezizomycotina</taxon>
        <taxon>Dothideomycetes</taxon>
        <taxon>Pleosporomycetidae</taxon>
        <taxon>Pleosporales</taxon>
        <taxon>Sporormiaceae</taxon>
        <taxon>Westerdykella</taxon>
    </lineage>
</organism>
<dbReference type="OrthoDB" id="3596053at2759"/>
<proteinExistence type="predicted"/>
<dbReference type="EMBL" id="ML986487">
    <property type="protein sequence ID" value="KAF2278960.1"/>
    <property type="molecule type" value="Genomic_DNA"/>
</dbReference>
<dbReference type="RefSeq" id="XP_033656499.1">
    <property type="nucleotide sequence ID" value="XM_033797873.1"/>
</dbReference>
<dbReference type="GeneID" id="54551048"/>
<keyword evidence="2" id="KW-1185">Reference proteome</keyword>
<dbReference type="AlphaFoldDB" id="A0A6A6JQN7"/>
<protein>
    <submittedName>
        <fullName evidence="1">Uncharacterized protein</fullName>
    </submittedName>
</protein>
<accession>A0A6A6JQN7</accession>
<reference evidence="1" key="1">
    <citation type="journal article" date="2020" name="Stud. Mycol.">
        <title>101 Dothideomycetes genomes: a test case for predicting lifestyles and emergence of pathogens.</title>
        <authorList>
            <person name="Haridas S."/>
            <person name="Albert R."/>
            <person name="Binder M."/>
            <person name="Bloem J."/>
            <person name="Labutti K."/>
            <person name="Salamov A."/>
            <person name="Andreopoulos B."/>
            <person name="Baker S."/>
            <person name="Barry K."/>
            <person name="Bills G."/>
            <person name="Bluhm B."/>
            <person name="Cannon C."/>
            <person name="Castanera R."/>
            <person name="Culley D."/>
            <person name="Daum C."/>
            <person name="Ezra D."/>
            <person name="Gonzalez J."/>
            <person name="Henrissat B."/>
            <person name="Kuo A."/>
            <person name="Liang C."/>
            <person name="Lipzen A."/>
            <person name="Lutzoni F."/>
            <person name="Magnuson J."/>
            <person name="Mondo S."/>
            <person name="Nolan M."/>
            <person name="Ohm R."/>
            <person name="Pangilinan J."/>
            <person name="Park H.-J."/>
            <person name="Ramirez L."/>
            <person name="Alfaro M."/>
            <person name="Sun H."/>
            <person name="Tritt A."/>
            <person name="Yoshinaga Y."/>
            <person name="Zwiers L.-H."/>
            <person name="Turgeon B."/>
            <person name="Goodwin S."/>
            <person name="Spatafora J."/>
            <person name="Crous P."/>
            <person name="Grigoriev I."/>
        </authorList>
    </citation>
    <scope>NUCLEOTIDE SEQUENCE</scope>
    <source>
        <strain evidence="1">CBS 379.55</strain>
    </source>
</reference>
<dbReference type="Proteomes" id="UP000800097">
    <property type="component" value="Unassembled WGS sequence"/>
</dbReference>
<sequence length="78" mass="8928">MSTRRGDKALRGEDEYLSSHYFEGEDETRWLTGRGELITVYDPTNIPGTTSTYTTATKLEIPKGYVVEVIRAWVKITR</sequence>
<gene>
    <name evidence="1" type="ORF">EI97DRAFT_431189</name>
</gene>
<evidence type="ECO:0000313" key="1">
    <source>
        <dbReference type="EMBL" id="KAF2278960.1"/>
    </source>
</evidence>
<name>A0A6A6JQN7_WESOR</name>